<dbReference type="InterPro" id="IPR000504">
    <property type="entry name" value="RRM_dom"/>
</dbReference>
<keyword evidence="4" id="KW-0479">Metal-binding</keyword>
<feature type="compositionally biased region" description="Low complexity" evidence="5">
    <location>
        <begin position="539"/>
        <end position="549"/>
    </location>
</feature>
<feature type="domain" description="C3H1-type" evidence="7">
    <location>
        <begin position="205"/>
        <end position="254"/>
    </location>
</feature>
<organism evidence="8 9">
    <name type="scientific">Trametes pubescens</name>
    <name type="common">White-rot fungus</name>
    <dbReference type="NCBI Taxonomy" id="154538"/>
    <lineage>
        <taxon>Eukaryota</taxon>
        <taxon>Fungi</taxon>
        <taxon>Dikarya</taxon>
        <taxon>Basidiomycota</taxon>
        <taxon>Agaricomycotina</taxon>
        <taxon>Agaricomycetes</taxon>
        <taxon>Polyporales</taxon>
        <taxon>Polyporaceae</taxon>
        <taxon>Trametes</taxon>
    </lineage>
</organism>
<name>A0A1M2VYA9_TRAPU</name>
<keyword evidence="4" id="KW-0862">Zinc</keyword>
<dbReference type="CDD" id="cd12257">
    <property type="entry name" value="RRM1_RBM26_like"/>
    <property type="match status" value="1"/>
</dbReference>
<feature type="region of interest" description="Disordered" evidence="5">
    <location>
        <begin position="794"/>
        <end position="866"/>
    </location>
</feature>
<accession>A0A1M2VYA9</accession>
<dbReference type="GO" id="GO:0003723">
    <property type="term" value="F:RNA binding"/>
    <property type="evidence" value="ECO:0007669"/>
    <property type="project" value="UniProtKB-UniRule"/>
</dbReference>
<comment type="caution">
    <text evidence="8">The sequence shown here is derived from an EMBL/GenBank/DDBJ whole genome shotgun (WGS) entry which is preliminary data.</text>
</comment>
<evidence type="ECO:0000313" key="8">
    <source>
        <dbReference type="EMBL" id="OJT12591.1"/>
    </source>
</evidence>
<dbReference type="Gene3D" id="3.30.70.330">
    <property type="match status" value="1"/>
</dbReference>
<dbReference type="InterPro" id="IPR002483">
    <property type="entry name" value="PWI_dom"/>
</dbReference>
<dbReference type="InterPro" id="IPR000571">
    <property type="entry name" value="Znf_CCCH"/>
</dbReference>
<dbReference type="Gene3D" id="1.20.1390.10">
    <property type="entry name" value="PWI domain"/>
    <property type="match status" value="1"/>
</dbReference>
<feature type="compositionally biased region" description="Low complexity" evidence="5">
    <location>
        <begin position="806"/>
        <end position="821"/>
    </location>
</feature>
<feature type="region of interest" description="Disordered" evidence="5">
    <location>
        <begin position="601"/>
        <end position="665"/>
    </location>
</feature>
<keyword evidence="4" id="KW-0863">Zinc-finger</keyword>
<protein>
    <recommendedName>
        <fullName evidence="10">RNA-binding protein 27</fullName>
    </recommendedName>
</protein>
<feature type="domain" description="RRM" evidence="6">
    <location>
        <begin position="425"/>
        <end position="497"/>
    </location>
</feature>
<dbReference type="PROSITE" id="PS50103">
    <property type="entry name" value="ZF_C3H1"/>
    <property type="match status" value="1"/>
</dbReference>
<dbReference type="SUPFAM" id="SSF54928">
    <property type="entry name" value="RNA-binding domain, RBD"/>
    <property type="match status" value="1"/>
</dbReference>
<evidence type="ECO:0000256" key="3">
    <source>
        <dbReference type="PROSITE-ProRule" id="PRU00176"/>
    </source>
</evidence>
<dbReference type="GO" id="GO:0005634">
    <property type="term" value="C:nucleus"/>
    <property type="evidence" value="ECO:0007669"/>
    <property type="project" value="TreeGrafter"/>
</dbReference>
<evidence type="ECO:0008006" key="10">
    <source>
        <dbReference type="Google" id="ProtNLM"/>
    </source>
</evidence>
<comment type="function">
    <text evidence="2">May be involved in the turnover of nuclear polyadenylated (pA+) RNA.</text>
</comment>
<feature type="region of interest" description="Disordered" evidence="5">
    <location>
        <begin position="395"/>
        <end position="418"/>
    </location>
</feature>
<keyword evidence="9" id="KW-1185">Reference proteome</keyword>
<dbReference type="InterPro" id="IPR035979">
    <property type="entry name" value="RBD_domain_sf"/>
</dbReference>
<feature type="compositionally biased region" description="Low complexity" evidence="5">
    <location>
        <begin position="602"/>
        <end position="611"/>
    </location>
</feature>
<dbReference type="PANTHER" id="PTHR14398:SF0">
    <property type="entry name" value="ZINC FINGER PROTEIN SWM"/>
    <property type="match status" value="1"/>
</dbReference>
<dbReference type="InterPro" id="IPR012677">
    <property type="entry name" value="Nucleotide-bd_a/b_plait_sf"/>
</dbReference>
<evidence type="ECO:0000256" key="4">
    <source>
        <dbReference type="PROSITE-ProRule" id="PRU00723"/>
    </source>
</evidence>
<feature type="region of interest" description="Disordered" evidence="5">
    <location>
        <begin position="505"/>
        <end position="556"/>
    </location>
</feature>
<dbReference type="PANTHER" id="PTHR14398">
    <property type="entry name" value="RNA RECOGNITION RRM/RNP DOMAIN"/>
    <property type="match status" value="1"/>
</dbReference>
<gene>
    <name evidence="8" type="ORF">TRAPUB_10832</name>
</gene>
<feature type="compositionally biased region" description="Low complexity" evidence="5">
    <location>
        <begin position="520"/>
        <end position="531"/>
    </location>
</feature>
<feature type="compositionally biased region" description="Basic and acidic residues" evidence="5">
    <location>
        <begin position="122"/>
        <end position="133"/>
    </location>
</feature>
<feature type="compositionally biased region" description="Basic and acidic residues" evidence="5">
    <location>
        <begin position="150"/>
        <end position="177"/>
    </location>
</feature>
<dbReference type="Proteomes" id="UP000184267">
    <property type="component" value="Unassembled WGS sequence"/>
</dbReference>
<feature type="zinc finger region" description="C3H1-type" evidence="4">
    <location>
        <begin position="205"/>
        <end position="254"/>
    </location>
</feature>
<dbReference type="GO" id="GO:0008270">
    <property type="term" value="F:zinc ion binding"/>
    <property type="evidence" value="ECO:0007669"/>
    <property type="project" value="UniProtKB-KW"/>
</dbReference>
<reference evidence="8 9" key="1">
    <citation type="submission" date="2016-10" db="EMBL/GenBank/DDBJ databases">
        <title>Genome sequence of the basidiomycete white-rot fungus Trametes pubescens.</title>
        <authorList>
            <person name="Makela M.R."/>
            <person name="Granchi Z."/>
            <person name="Peng M."/>
            <person name="De Vries R.P."/>
            <person name="Grigoriev I."/>
            <person name="Riley R."/>
            <person name="Hilden K."/>
        </authorList>
    </citation>
    <scope>NUCLEOTIDE SEQUENCE [LARGE SCALE GENOMIC DNA]</scope>
    <source>
        <strain evidence="8 9">FBCC735</strain>
    </source>
</reference>
<dbReference type="AlphaFoldDB" id="A0A1M2VYA9"/>
<keyword evidence="1 3" id="KW-0694">RNA-binding</keyword>
<evidence type="ECO:0000256" key="5">
    <source>
        <dbReference type="SAM" id="MobiDB-lite"/>
    </source>
</evidence>
<dbReference type="OMA" id="ITYDSHA"/>
<sequence length="866" mass="92542">MLFDPETANHLKPWLVRTLEPICDAEPGALADYILALLKHSAPEAELRKELSSQLEEFLEKGASFVDTLFTALRTKSYLPYSATPSTSTYPSASTSADVGIPIPLDGLLNPAPVSPERGRKRGIDSEDYDTHGPSKGPRLNNDSQFSRYGRNDRSSWGGRGDRADRGGRMDVSGRPDFMDGGMAGMDMGMGMNGMNGRGQNYRPPERRGICRDYHSASSSFSIPVPRVSLSPPRPQDNGYCARGQFCKYSHGDDAVIPQQLFPMAGGALPFMSMMGAGGMPFPMNTAAAGGAYDPHERMDMRPAAAGLTNGRPPVLPRTDDGGGPMHRKPAEMSVVQDLTPQVPITDVSPHNTGEGFRPQQRAPMEGVVPTYDAPPHMPPMDGGMGSRPFPMNGGRGGQPHRGRGRGGVFSGDAHSFRPEKRNDKTLVVEKIPEDKLALGAVNEWFSKFGTVTNVAVDAPSAKALVSFSAHDEAYKAWKSEEAVFGNRFVKVFWHRPMEGHGQAGQRMLAASAPMVAKQAASTPSTSVPESSPAPPTPSTSTPASRKPPVASTSSALAAKQKLLEQQIAEQKSLMALLSTASPQEKKDIMVRLRKLNEEMKPSATPTATSQTPPPAASSPAPAKRSGSTPLTDDRERKERERLDKELELHHATTPGDAEEESTEELKAKLEKLKAEAASLGITEAVEAPVYQGSGYRPYRGRGRARGFFRGAAMRGGPPRSMKLDLRPKKLLVKGASAQSLQAVRDWYETTGQVESVDTTDSGDIVVSFYSRGAAEQGLAKGSHIATVGPVQIAWHSGQPTNPGTPAAKSPALASQPSASAPKEEDSAMDGSAPAPAEDAPADDPHMHEEPDAGGWGADDDGFGMM</sequence>
<evidence type="ECO:0000256" key="2">
    <source>
        <dbReference type="ARBA" id="ARBA00043866"/>
    </source>
</evidence>
<dbReference type="OrthoDB" id="443401at2759"/>
<evidence type="ECO:0000259" key="6">
    <source>
        <dbReference type="PROSITE" id="PS50102"/>
    </source>
</evidence>
<dbReference type="EMBL" id="MNAD01000475">
    <property type="protein sequence ID" value="OJT12591.1"/>
    <property type="molecule type" value="Genomic_DNA"/>
</dbReference>
<evidence type="ECO:0000313" key="9">
    <source>
        <dbReference type="Proteomes" id="UP000184267"/>
    </source>
</evidence>
<proteinExistence type="predicted"/>
<dbReference type="Pfam" id="PF01480">
    <property type="entry name" value="PWI"/>
    <property type="match status" value="1"/>
</dbReference>
<feature type="compositionally biased region" description="Basic and acidic residues" evidence="5">
    <location>
        <begin position="632"/>
        <end position="651"/>
    </location>
</feature>
<evidence type="ECO:0000256" key="1">
    <source>
        <dbReference type="ARBA" id="ARBA00022884"/>
    </source>
</evidence>
<dbReference type="PROSITE" id="PS50102">
    <property type="entry name" value="RRM"/>
    <property type="match status" value="1"/>
</dbReference>
<dbReference type="InterPro" id="IPR045137">
    <property type="entry name" value="RBM26/27"/>
</dbReference>
<dbReference type="STRING" id="154538.A0A1M2VYA9"/>
<evidence type="ECO:0000259" key="7">
    <source>
        <dbReference type="PROSITE" id="PS50103"/>
    </source>
</evidence>
<feature type="region of interest" description="Disordered" evidence="5">
    <location>
        <begin position="108"/>
        <end position="177"/>
    </location>
</feature>